<keyword evidence="9" id="KW-1185">Reference proteome</keyword>
<evidence type="ECO:0000313" key="9">
    <source>
        <dbReference type="Proteomes" id="UP000676967"/>
    </source>
</evidence>
<dbReference type="Pfam" id="PF04542">
    <property type="entry name" value="Sigma70_r2"/>
    <property type="match status" value="1"/>
</dbReference>
<dbReference type="InterPro" id="IPR013324">
    <property type="entry name" value="RNA_pol_sigma_r3/r4-like"/>
</dbReference>
<sequence length="409" mass="44763">MAVIDPRSVVETVWRMESARIVAALARIVRDVGLAEELAQDTVVIALERWPADGVPEHPASWLMATAKHRAIDLLRRQGRYQEKLAEIGRTTPQAADPDLAAEMDDYVGDDLLRLIFTTCHPALSTESRVALTLRLLGGLTTEEIARAYLVPEPTVGKRITRAKRTLAENRVPFELPPPAEAAERLASVLEVIYLIFNEGYAATTGDDWMRPALCMEALRLGRVLAGLAPTEPEVHGLVALMELQASRTAARTTADGSPVLLQDQDRRRWDRLLIRRGLAALARAEGTFGPYVLQASIAACHAKALRPEDTDWERIAALYEVLAYVAPSPVVELNRAVAVGHAYGPARGLALTDTLEMPNYALLPAVRGDLLARLGRAAEARAEFRAAAAITRNARERAIFESRAAELT</sequence>
<comment type="similarity">
    <text evidence="1">Belongs to the sigma-70 factor family. ECF subfamily.</text>
</comment>
<dbReference type="SUPFAM" id="SSF88659">
    <property type="entry name" value="Sigma3 and sigma4 domains of RNA polymerase sigma factors"/>
    <property type="match status" value="1"/>
</dbReference>
<dbReference type="InterPro" id="IPR013249">
    <property type="entry name" value="RNA_pol_sigma70_r4_t2"/>
</dbReference>
<name>A0ABM7M3P4_9ACTN</name>
<feature type="domain" description="DUF6596" evidence="7">
    <location>
        <begin position="185"/>
        <end position="285"/>
    </location>
</feature>
<dbReference type="InterPro" id="IPR013325">
    <property type="entry name" value="RNA_pol_sigma_r2"/>
</dbReference>
<dbReference type="SUPFAM" id="SSF88946">
    <property type="entry name" value="Sigma2 domain of RNA polymerase sigma factors"/>
    <property type="match status" value="1"/>
</dbReference>
<dbReference type="NCBIfam" id="TIGR02937">
    <property type="entry name" value="sigma70-ECF"/>
    <property type="match status" value="1"/>
</dbReference>
<dbReference type="Pfam" id="PF20239">
    <property type="entry name" value="DUF6596"/>
    <property type="match status" value="1"/>
</dbReference>
<accession>A0ABM7M3P4</accession>
<dbReference type="RefSeq" id="WP_189333092.1">
    <property type="nucleotide sequence ID" value="NZ_AP023356.1"/>
</dbReference>
<dbReference type="InterPro" id="IPR036388">
    <property type="entry name" value="WH-like_DNA-bd_sf"/>
</dbReference>
<dbReference type="Proteomes" id="UP000676967">
    <property type="component" value="Chromosome"/>
</dbReference>
<evidence type="ECO:0000256" key="2">
    <source>
        <dbReference type="ARBA" id="ARBA00023015"/>
    </source>
</evidence>
<evidence type="ECO:0000256" key="1">
    <source>
        <dbReference type="ARBA" id="ARBA00010641"/>
    </source>
</evidence>
<evidence type="ECO:0000259" key="5">
    <source>
        <dbReference type="Pfam" id="PF04542"/>
    </source>
</evidence>
<protein>
    <submittedName>
        <fullName evidence="8">RNA polymerase subunit sigma-24</fullName>
    </submittedName>
</protein>
<dbReference type="InterPro" id="IPR046531">
    <property type="entry name" value="DUF6596"/>
</dbReference>
<evidence type="ECO:0000259" key="7">
    <source>
        <dbReference type="Pfam" id="PF20239"/>
    </source>
</evidence>
<keyword evidence="2" id="KW-0805">Transcription regulation</keyword>
<keyword evidence="4" id="KW-0804">Transcription</keyword>
<dbReference type="Pfam" id="PF08281">
    <property type="entry name" value="Sigma70_r4_2"/>
    <property type="match status" value="1"/>
</dbReference>
<organism evidence="8 9">
    <name type="scientific">Actinoplanes ianthinogenes</name>
    <dbReference type="NCBI Taxonomy" id="122358"/>
    <lineage>
        <taxon>Bacteria</taxon>
        <taxon>Bacillati</taxon>
        <taxon>Actinomycetota</taxon>
        <taxon>Actinomycetes</taxon>
        <taxon>Micromonosporales</taxon>
        <taxon>Micromonosporaceae</taxon>
        <taxon>Actinoplanes</taxon>
    </lineage>
</organism>
<dbReference type="Gene3D" id="1.10.1740.10">
    <property type="match status" value="1"/>
</dbReference>
<dbReference type="EMBL" id="AP023356">
    <property type="protein sequence ID" value="BCJ46274.1"/>
    <property type="molecule type" value="Genomic_DNA"/>
</dbReference>
<dbReference type="InterPro" id="IPR007627">
    <property type="entry name" value="RNA_pol_sigma70_r2"/>
</dbReference>
<reference evidence="8 9" key="1">
    <citation type="submission" date="2020-08" db="EMBL/GenBank/DDBJ databases">
        <title>Whole genome shotgun sequence of Actinoplanes ianthinogenes NBRC 13996.</title>
        <authorList>
            <person name="Komaki H."/>
            <person name="Tamura T."/>
        </authorList>
    </citation>
    <scope>NUCLEOTIDE SEQUENCE [LARGE SCALE GENOMIC DNA]</scope>
    <source>
        <strain evidence="8 9">NBRC 13996</strain>
    </source>
</reference>
<keyword evidence="3" id="KW-0731">Sigma factor</keyword>
<dbReference type="PANTHER" id="PTHR47756:SF1">
    <property type="entry name" value="BLL0085 PROTEIN"/>
    <property type="match status" value="1"/>
</dbReference>
<evidence type="ECO:0000256" key="4">
    <source>
        <dbReference type="ARBA" id="ARBA00023163"/>
    </source>
</evidence>
<feature type="domain" description="RNA polymerase sigma-70 region 2" evidence="5">
    <location>
        <begin position="20"/>
        <end position="80"/>
    </location>
</feature>
<evidence type="ECO:0000256" key="3">
    <source>
        <dbReference type="ARBA" id="ARBA00023082"/>
    </source>
</evidence>
<evidence type="ECO:0000259" key="6">
    <source>
        <dbReference type="Pfam" id="PF08281"/>
    </source>
</evidence>
<dbReference type="InterPro" id="IPR014284">
    <property type="entry name" value="RNA_pol_sigma-70_dom"/>
</dbReference>
<proteinExistence type="inferred from homology"/>
<dbReference type="Gene3D" id="1.10.10.10">
    <property type="entry name" value="Winged helix-like DNA-binding domain superfamily/Winged helix DNA-binding domain"/>
    <property type="match status" value="1"/>
</dbReference>
<evidence type="ECO:0000313" key="8">
    <source>
        <dbReference type="EMBL" id="BCJ46274.1"/>
    </source>
</evidence>
<feature type="domain" description="RNA polymerase sigma factor 70 region 4 type 2" evidence="6">
    <location>
        <begin position="116"/>
        <end position="167"/>
    </location>
</feature>
<gene>
    <name evidence="8" type="ORF">Aiant_69310</name>
</gene>
<dbReference type="PANTHER" id="PTHR47756">
    <property type="entry name" value="BLL6612 PROTEIN-RELATED"/>
    <property type="match status" value="1"/>
</dbReference>